<sequence length="165" mass="17372">MPGSDVLEPARATNTSVSLKNALIGGGGLALLASGHFAQAVPIPVGDGGPDVNVDVRNADPIAEAAPLVANSAIPKEAYSEIHEDAQGEPEYLAEHMDEVSDVPAHPVRSPQIWLAQKKTKGFDVRRSAAEGAIAVEGEEAEDVAVFDGRVDILWRWVKGDMRSG</sequence>
<protein>
    <submittedName>
        <fullName evidence="1">Uncharacterized protein</fullName>
    </submittedName>
</protein>
<evidence type="ECO:0000313" key="1">
    <source>
        <dbReference type="EMBL" id="CEL08178.1"/>
    </source>
</evidence>
<dbReference type="EMBL" id="CDMC01000010">
    <property type="protein sequence ID" value="CEL08178.1"/>
    <property type="molecule type" value="Genomic_DNA"/>
</dbReference>
<dbReference type="AlphaFoldDB" id="A0A0U5G7N1"/>
<name>A0A0U5G7N1_ASPCI</name>
<accession>A0A0U5G7N1</accession>
<keyword evidence="2" id="KW-1185">Reference proteome</keyword>
<evidence type="ECO:0000313" key="2">
    <source>
        <dbReference type="Proteomes" id="UP000054771"/>
    </source>
</evidence>
<dbReference type="Proteomes" id="UP000054771">
    <property type="component" value="Unassembled WGS sequence"/>
</dbReference>
<gene>
    <name evidence="1" type="ORF">ASPCAL11330</name>
</gene>
<proteinExistence type="predicted"/>
<reference evidence="2" key="1">
    <citation type="journal article" date="2016" name="Genome Announc.">
        <title>Draft genome sequences of fungus Aspergillus calidoustus.</title>
        <authorList>
            <person name="Horn F."/>
            <person name="Linde J."/>
            <person name="Mattern D.J."/>
            <person name="Walther G."/>
            <person name="Guthke R."/>
            <person name="Scherlach K."/>
            <person name="Martin K."/>
            <person name="Brakhage A.A."/>
            <person name="Petzke L."/>
            <person name="Valiante V."/>
        </authorList>
    </citation>
    <scope>NUCLEOTIDE SEQUENCE [LARGE SCALE GENOMIC DNA]</scope>
    <source>
        <strain evidence="2">SF006504</strain>
    </source>
</reference>
<organism evidence="1 2">
    <name type="scientific">Aspergillus calidoustus</name>
    <dbReference type="NCBI Taxonomy" id="454130"/>
    <lineage>
        <taxon>Eukaryota</taxon>
        <taxon>Fungi</taxon>
        <taxon>Dikarya</taxon>
        <taxon>Ascomycota</taxon>
        <taxon>Pezizomycotina</taxon>
        <taxon>Eurotiomycetes</taxon>
        <taxon>Eurotiomycetidae</taxon>
        <taxon>Eurotiales</taxon>
        <taxon>Aspergillaceae</taxon>
        <taxon>Aspergillus</taxon>
        <taxon>Aspergillus subgen. Nidulantes</taxon>
    </lineage>
</organism>